<accession>A0A1N6IP91</accession>
<evidence type="ECO:0000313" key="2">
    <source>
        <dbReference type="Proteomes" id="UP000185024"/>
    </source>
</evidence>
<organism evidence="1 2">
    <name type="scientific">Vreelandella aquamarina</name>
    <dbReference type="NCBI Taxonomy" id="77097"/>
    <lineage>
        <taxon>Bacteria</taxon>
        <taxon>Pseudomonadati</taxon>
        <taxon>Pseudomonadota</taxon>
        <taxon>Gammaproteobacteria</taxon>
        <taxon>Oceanospirillales</taxon>
        <taxon>Halomonadaceae</taxon>
        <taxon>Vreelandella</taxon>
    </lineage>
</organism>
<dbReference type="Pfam" id="PF06222">
    <property type="entry name" value="Phage_TAC_1"/>
    <property type="match status" value="1"/>
</dbReference>
<reference evidence="1 2" key="1">
    <citation type="submission" date="2016-11" db="EMBL/GenBank/DDBJ databases">
        <authorList>
            <person name="Jaros S."/>
            <person name="Januszkiewicz K."/>
            <person name="Wedrychowicz H."/>
        </authorList>
    </citation>
    <scope>NUCLEOTIDE SEQUENCE [LARGE SCALE GENOMIC DNA]</scope>
    <source>
        <strain evidence="1 2">ACAM 239</strain>
    </source>
</reference>
<sequence length="142" mass="15896">MAARKKPEAHNLRQELLQPLAGYRHKEVPVPTSKRKVIVREPGADDWLEWQARLQAVAGEEVTEDNSDAVSERISRLDDHTPEAAMLVRVLIDPQTYDRIFSDEDVESVAASWGPVYGRFLNAAFELSGLTTATPVEDAKKN</sequence>
<dbReference type="EMBL" id="FSQX01000001">
    <property type="protein sequence ID" value="SIN79675.1"/>
    <property type="molecule type" value="Genomic_DNA"/>
</dbReference>
<gene>
    <name evidence="1" type="ORF">SAMN05878438_3605</name>
</gene>
<dbReference type="InterPro" id="IPR038556">
    <property type="entry name" value="TAC_Gp13-like_sf"/>
</dbReference>
<proteinExistence type="predicted"/>
<name>A0A1N6IP91_9GAMM</name>
<evidence type="ECO:0000313" key="1">
    <source>
        <dbReference type="EMBL" id="SIN79675.1"/>
    </source>
</evidence>
<dbReference type="RefSeq" id="WP_074211117.1">
    <property type="nucleotide sequence ID" value="NZ_BJOI01000040.1"/>
</dbReference>
<dbReference type="InterPro" id="IPR010411">
    <property type="entry name" value="TAC_Gp13-like"/>
</dbReference>
<dbReference type="AlphaFoldDB" id="A0A1N6IP91"/>
<dbReference type="Proteomes" id="UP000185024">
    <property type="component" value="Unassembled WGS sequence"/>
</dbReference>
<dbReference type="Gene3D" id="3.30.2220.20">
    <property type="entry name" value="Phage tail assembly chaperone gp13-like"/>
    <property type="match status" value="1"/>
</dbReference>
<dbReference type="GeneID" id="97277468"/>
<protein>
    <submittedName>
        <fullName evidence="1">Phage tail assembly chaperone</fullName>
    </submittedName>
</protein>